<evidence type="ECO:0000256" key="2">
    <source>
        <dbReference type="ARBA" id="ARBA00022771"/>
    </source>
</evidence>
<feature type="region of interest" description="Disordered" evidence="6">
    <location>
        <begin position="143"/>
        <end position="226"/>
    </location>
</feature>
<gene>
    <name evidence="8" type="ORF">DL764_005665</name>
</gene>
<evidence type="ECO:0000259" key="7">
    <source>
        <dbReference type="PROSITE" id="PS51999"/>
    </source>
</evidence>
<feature type="compositionally biased region" description="Acidic residues" evidence="6">
    <location>
        <begin position="216"/>
        <end position="226"/>
    </location>
</feature>
<proteinExistence type="predicted"/>
<keyword evidence="2 4" id="KW-0863">Zinc-finger</keyword>
<name>A0A4Q4T834_9PEZI</name>
<protein>
    <recommendedName>
        <fullName evidence="7">GRF-type domain-containing protein</fullName>
    </recommendedName>
</protein>
<evidence type="ECO:0000256" key="6">
    <source>
        <dbReference type="SAM" id="MobiDB-lite"/>
    </source>
</evidence>
<keyword evidence="9" id="KW-1185">Reference proteome</keyword>
<dbReference type="PROSITE" id="PS51999">
    <property type="entry name" value="ZF_GRF"/>
    <property type="match status" value="1"/>
</dbReference>
<dbReference type="InterPro" id="IPR010666">
    <property type="entry name" value="Znf_GRF"/>
</dbReference>
<keyword evidence="5" id="KW-0175">Coiled coil</keyword>
<evidence type="ECO:0000256" key="5">
    <source>
        <dbReference type="SAM" id="Coils"/>
    </source>
</evidence>
<feature type="region of interest" description="Disordered" evidence="6">
    <location>
        <begin position="1"/>
        <end position="29"/>
    </location>
</feature>
<keyword evidence="1" id="KW-0479">Metal-binding</keyword>
<evidence type="ECO:0000256" key="4">
    <source>
        <dbReference type="PROSITE-ProRule" id="PRU01343"/>
    </source>
</evidence>
<accession>A0A4Q4T834</accession>
<dbReference type="Proteomes" id="UP000293360">
    <property type="component" value="Unassembled WGS sequence"/>
</dbReference>
<feature type="domain" description="GRF-type" evidence="7">
    <location>
        <begin position="34"/>
        <end position="80"/>
    </location>
</feature>
<dbReference type="STRING" id="155417.A0A4Q4T834"/>
<dbReference type="AlphaFoldDB" id="A0A4Q4T834"/>
<keyword evidence="3" id="KW-0862">Zinc</keyword>
<feature type="region of interest" description="Disordered" evidence="6">
    <location>
        <begin position="240"/>
        <end position="329"/>
    </location>
</feature>
<evidence type="ECO:0000313" key="9">
    <source>
        <dbReference type="Proteomes" id="UP000293360"/>
    </source>
</evidence>
<dbReference type="Pfam" id="PF06839">
    <property type="entry name" value="Zn_ribbon_GRF"/>
    <property type="match status" value="1"/>
</dbReference>
<feature type="compositionally biased region" description="Basic and acidic residues" evidence="6">
    <location>
        <begin position="296"/>
        <end position="315"/>
    </location>
</feature>
<feature type="compositionally biased region" description="Low complexity" evidence="6">
    <location>
        <begin position="143"/>
        <end position="159"/>
    </location>
</feature>
<dbReference type="OrthoDB" id="430051at2759"/>
<evidence type="ECO:0000313" key="8">
    <source>
        <dbReference type="EMBL" id="RYP02675.1"/>
    </source>
</evidence>
<feature type="coiled-coil region" evidence="5">
    <location>
        <begin position="362"/>
        <end position="396"/>
    </location>
</feature>
<comment type="caution">
    <text evidence="8">The sequence shown here is derived from an EMBL/GenBank/DDBJ whole genome shotgun (WGS) entry which is preliminary data.</text>
</comment>
<dbReference type="EMBL" id="QJNU01000304">
    <property type="protein sequence ID" value="RYP02675.1"/>
    <property type="molecule type" value="Genomic_DNA"/>
</dbReference>
<evidence type="ECO:0000256" key="1">
    <source>
        <dbReference type="ARBA" id="ARBA00022723"/>
    </source>
</evidence>
<sequence>MAPPTGGGTSDAAPSTPPPPSRPDGLLRNGVWYCNCTPRQPAVQFTVRRETPNKGRSFYGCPKKRSEGNQCDLFLWAEDARSREVGAALMTKSPETPGSSRKKLRQTTLHASITPRTDRTRRLDERTPVTKVADLNLIARGGASATAPVPAPASAETATLRASSGSSPAQPPVAADDPDLYSDFSIDADDEPARMADAARLSSSANTGSKRKRPDYDDDEYGDFSSGEEEQLLAIADRSSGLEGDTKPDAFATPSVAAGRTHDVEMAGGMPTPLTDKPVRRVLFADPEFGSSPSTTHRDNSNRRQRNADEARDRTSLSASTGESTHDDVTREVMSLLQTREGLDEAVLRDVRAALERHAAKARGLERGRDAARRAARDAEARVAELQRRVADLEDRRVFDADARRRLRSGMLEL</sequence>
<feature type="compositionally biased region" description="Acidic residues" evidence="6">
    <location>
        <begin position="176"/>
        <end position="190"/>
    </location>
</feature>
<reference evidence="8 9" key="1">
    <citation type="submission" date="2018-06" db="EMBL/GenBank/DDBJ databases">
        <title>Complete Genomes of Monosporascus.</title>
        <authorList>
            <person name="Robinson A.J."/>
            <person name="Natvig D.O."/>
        </authorList>
    </citation>
    <scope>NUCLEOTIDE SEQUENCE [LARGE SCALE GENOMIC DNA]</scope>
    <source>
        <strain evidence="8 9">CBS 110550</strain>
    </source>
</reference>
<organism evidence="8 9">
    <name type="scientific">Monosporascus ibericus</name>
    <dbReference type="NCBI Taxonomy" id="155417"/>
    <lineage>
        <taxon>Eukaryota</taxon>
        <taxon>Fungi</taxon>
        <taxon>Dikarya</taxon>
        <taxon>Ascomycota</taxon>
        <taxon>Pezizomycotina</taxon>
        <taxon>Sordariomycetes</taxon>
        <taxon>Xylariomycetidae</taxon>
        <taxon>Xylariales</taxon>
        <taxon>Xylariales incertae sedis</taxon>
        <taxon>Monosporascus</taxon>
    </lineage>
</organism>
<evidence type="ECO:0000256" key="3">
    <source>
        <dbReference type="ARBA" id="ARBA00022833"/>
    </source>
</evidence>
<dbReference type="GO" id="GO:0008270">
    <property type="term" value="F:zinc ion binding"/>
    <property type="evidence" value="ECO:0007669"/>
    <property type="project" value="UniProtKB-KW"/>
</dbReference>